<dbReference type="FunFam" id="3.40.640.10:FF:000082">
    <property type="entry name" value="Phosphoserine aminotransferase"/>
    <property type="match status" value="1"/>
</dbReference>
<dbReference type="GO" id="GO:0030170">
    <property type="term" value="F:pyridoxal phosphate binding"/>
    <property type="evidence" value="ECO:0007669"/>
    <property type="project" value="TreeGrafter"/>
</dbReference>
<dbReference type="PANTHER" id="PTHR43247">
    <property type="entry name" value="PHOSPHOSERINE AMINOTRANSFERASE"/>
    <property type="match status" value="1"/>
</dbReference>
<evidence type="ECO:0000256" key="8">
    <source>
        <dbReference type="ARBA" id="ARBA00023299"/>
    </source>
</evidence>
<comment type="catalytic activity">
    <reaction evidence="9">
        <text>4-(phosphooxy)-L-threonine + 2-oxoglutarate = (R)-3-hydroxy-2-oxo-4-phosphooxybutanoate + L-glutamate</text>
        <dbReference type="Rhea" id="RHEA:16573"/>
        <dbReference type="ChEBI" id="CHEBI:16810"/>
        <dbReference type="ChEBI" id="CHEBI:29985"/>
        <dbReference type="ChEBI" id="CHEBI:58452"/>
        <dbReference type="ChEBI" id="CHEBI:58538"/>
        <dbReference type="EC" id="2.6.1.52"/>
    </reaction>
</comment>
<dbReference type="GO" id="GO:0004648">
    <property type="term" value="F:O-phospho-L-serine:2-oxoglutarate aminotransferase activity"/>
    <property type="evidence" value="ECO:0007669"/>
    <property type="project" value="UniProtKB-EC"/>
</dbReference>
<dbReference type="InterPro" id="IPR015421">
    <property type="entry name" value="PyrdxlP-dep_Trfase_major"/>
</dbReference>
<dbReference type="InterPro" id="IPR015422">
    <property type="entry name" value="PyrdxlP-dep_Trfase_small"/>
</dbReference>
<protein>
    <recommendedName>
        <fullName evidence="12">Phosphoserine aminotransferase</fullName>
        <ecNumber evidence="12">2.6.1.52</ecNumber>
    </recommendedName>
</protein>
<reference evidence="14 15" key="1">
    <citation type="submission" date="2017-04" db="EMBL/GenBank/DDBJ databases">
        <authorList>
            <person name="Afonso C.L."/>
            <person name="Miller P.J."/>
            <person name="Scott M.A."/>
            <person name="Spackman E."/>
            <person name="Goraichik I."/>
            <person name="Dimitrov K.M."/>
            <person name="Suarez D.L."/>
            <person name="Swayne D.E."/>
        </authorList>
    </citation>
    <scope>NUCLEOTIDE SEQUENCE [LARGE SCALE GENOMIC DNA]</scope>
</reference>
<keyword evidence="5 12" id="KW-0028">Amino-acid biosynthesis</keyword>
<keyword evidence="8 12" id="KW-0718">Serine biosynthesis</keyword>
<dbReference type="InterPro" id="IPR020578">
    <property type="entry name" value="Aminotrans_V_PyrdxlP_BS"/>
</dbReference>
<dbReference type="PIRSF" id="PIRSF000525">
    <property type="entry name" value="SerC"/>
    <property type="match status" value="1"/>
</dbReference>
<evidence type="ECO:0000256" key="5">
    <source>
        <dbReference type="ARBA" id="ARBA00022605"/>
    </source>
</evidence>
<dbReference type="Pfam" id="PF00266">
    <property type="entry name" value="Aminotran_5"/>
    <property type="match status" value="1"/>
</dbReference>
<evidence type="ECO:0000256" key="7">
    <source>
        <dbReference type="ARBA" id="ARBA00022898"/>
    </source>
</evidence>
<proteinExistence type="inferred from homology"/>
<evidence type="ECO:0000256" key="10">
    <source>
        <dbReference type="ARBA" id="ARBA00049007"/>
    </source>
</evidence>
<dbReference type="FunFam" id="3.90.1150.10:FF:000006">
    <property type="entry name" value="Phosphoserine aminotransferase"/>
    <property type="match status" value="1"/>
</dbReference>
<keyword evidence="15" id="KW-1185">Reference proteome</keyword>
<evidence type="ECO:0000259" key="13">
    <source>
        <dbReference type="Pfam" id="PF00266"/>
    </source>
</evidence>
<evidence type="ECO:0000256" key="6">
    <source>
        <dbReference type="ARBA" id="ARBA00022679"/>
    </source>
</evidence>
<dbReference type="Gene3D" id="3.90.1150.10">
    <property type="entry name" value="Aspartate Aminotransferase, domain 1"/>
    <property type="match status" value="1"/>
</dbReference>
<comment type="pathway">
    <text evidence="2 12">Amino-acid biosynthesis; L-serine biosynthesis; L-serine from 3-phospho-D-glycerate: step 2/3.</text>
</comment>
<dbReference type="PROSITE" id="PS00595">
    <property type="entry name" value="AA_TRANSFER_CLASS_5"/>
    <property type="match status" value="1"/>
</dbReference>
<evidence type="ECO:0000256" key="12">
    <source>
        <dbReference type="RuleBase" id="RU004505"/>
    </source>
</evidence>
<dbReference type="EC" id="2.6.1.52" evidence="12"/>
<evidence type="ECO:0000256" key="4">
    <source>
        <dbReference type="ARBA" id="ARBA00022576"/>
    </source>
</evidence>
<sequence length="400" mass="44026">MSQLDREEPNYFGAGPAQLPTNVLQKAALDLINYNDLGLGIGEISHRSKDATEVINNSKEHLRKLLAVPETHEVFFMQGGGTTGFSSLATNLMTAYVGATGTTAPGGYLVTGSWSEKAEQEAARLRLSTEIIFDSRKFDANGKYGSIPDESQWCENIKGKKYSYVYLCENETVHGVEWPTLPKCLEDRDDIEIVADLSSDILSRKVDISKYGVIMAGAQKNIGLAGLTLYIIKKSILENISNAEANDALLAQLNVPVTPIAFDYPIVVKNNSAYNTIPIFTLHIMDLVFQNLLKHGGVEQQEKENDEKAKILYTALDACPDFYNMPVDPKCRSKMNVVFTLKKEGLDDLFLKEAAALKLTGLKGHRSVGGFRASIYNAVSVQSVDKLAKFATKFAKEHSN</sequence>
<evidence type="ECO:0000256" key="9">
    <source>
        <dbReference type="ARBA" id="ARBA00047630"/>
    </source>
</evidence>
<organism evidence="14 15">
    <name type="scientific">Maudiozyma saulgeensis</name>
    <dbReference type="NCBI Taxonomy" id="1789683"/>
    <lineage>
        <taxon>Eukaryota</taxon>
        <taxon>Fungi</taxon>
        <taxon>Dikarya</taxon>
        <taxon>Ascomycota</taxon>
        <taxon>Saccharomycotina</taxon>
        <taxon>Saccharomycetes</taxon>
        <taxon>Saccharomycetales</taxon>
        <taxon>Saccharomycetaceae</taxon>
        <taxon>Maudiozyma</taxon>
    </lineage>
</organism>
<evidence type="ECO:0000313" key="14">
    <source>
        <dbReference type="EMBL" id="SMN19058.1"/>
    </source>
</evidence>
<evidence type="ECO:0000256" key="11">
    <source>
        <dbReference type="RuleBase" id="RU004504"/>
    </source>
</evidence>
<dbReference type="OrthoDB" id="1703350at2759"/>
<evidence type="ECO:0000256" key="3">
    <source>
        <dbReference type="ARBA" id="ARBA00006904"/>
    </source>
</evidence>
<dbReference type="Proteomes" id="UP000196158">
    <property type="component" value="Unassembled WGS sequence"/>
</dbReference>
<dbReference type="UniPathway" id="UPA00135">
    <property type="reaction ID" value="UER00197"/>
</dbReference>
<dbReference type="InterPro" id="IPR000192">
    <property type="entry name" value="Aminotrans_V_dom"/>
</dbReference>
<dbReference type="NCBIfam" id="TIGR01364">
    <property type="entry name" value="serC_1"/>
    <property type="match status" value="1"/>
</dbReference>
<evidence type="ECO:0000256" key="1">
    <source>
        <dbReference type="ARBA" id="ARBA00001933"/>
    </source>
</evidence>
<dbReference type="PANTHER" id="PTHR43247:SF1">
    <property type="entry name" value="PHOSPHOSERINE AMINOTRANSFERASE"/>
    <property type="match status" value="1"/>
</dbReference>
<gene>
    <name evidence="14" type="ORF">KASA_0P01991G</name>
</gene>
<dbReference type="SUPFAM" id="SSF53383">
    <property type="entry name" value="PLP-dependent transferases"/>
    <property type="match status" value="1"/>
</dbReference>
<dbReference type="InterPro" id="IPR015424">
    <property type="entry name" value="PyrdxlP-dep_Trfase"/>
</dbReference>
<dbReference type="NCBIfam" id="NF003764">
    <property type="entry name" value="PRK05355.1"/>
    <property type="match status" value="1"/>
</dbReference>
<dbReference type="GO" id="GO:0005737">
    <property type="term" value="C:cytoplasm"/>
    <property type="evidence" value="ECO:0007669"/>
    <property type="project" value="TreeGrafter"/>
</dbReference>
<feature type="domain" description="Aminotransferase class V" evidence="13">
    <location>
        <begin position="12"/>
        <end position="387"/>
    </location>
</feature>
<dbReference type="AlphaFoldDB" id="A0A1X7R085"/>
<evidence type="ECO:0000313" key="15">
    <source>
        <dbReference type="Proteomes" id="UP000196158"/>
    </source>
</evidence>
<dbReference type="HAMAP" id="MF_00160">
    <property type="entry name" value="SerC_aminotrans_5"/>
    <property type="match status" value="1"/>
</dbReference>
<name>A0A1X7R085_9SACH</name>
<dbReference type="InterPro" id="IPR022278">
    <property type="entry name" value="Pser_aminoTfrase"/>
</dbReference>
<evidence type="ECO:0000256" key="2">
    <source>
        <dbReference type="ARBA" id="ARBA00005099"/>
    </source>
</evidence>
<comment type="catalytic activity">
    <reaction evidence="10 12">
        <text>O-phospho-L-serine + 2-oxoglutarate = 3-phosphooxypyruvate + L-glutamate</text>
        <dbReference type="Rhea" id="RHEA:14329"/>
        <dbReference type="ChEBI" id="CHEBI:16810"/>
        <dbReference type="ChEBI" id="CHEBI:18110"/>
        <dbReference type="ChEBI" id="CHEBI:29985"/>
        <dbReference type="ChEBI" id="CHEBI:57524"/>
        <dbReference type="EC" id="2.6.1.52"/>
    </reaction>
</comment>
<comment type="similarity">
    <text evidence="3">Belongs to the class-V pyridoxal-phosphate-dependent aminotransferase family. SerC subfamily.</text>
</comment>
<dbReference type="Gene3D" id="3.40.640.10">
    <property type="entry name" value="Type I PLP-dependent aspartate aminotransferase-like (Major domain)"/>
    <property type="match status" value="1"/>
</dbReference>
<dbReference type="EMBL" id="FXLY01000003">
    <property type="protein sequence ID" value="SMN19058.1"/>
    <property type="molecule type" value="Genomic_DNA"/>
</dbReference>
<dbReference type="STRING" id="1789683.A0A1X7R085"/>
<comment type="cofactor">
    <cofactor evidence="1 11">
        <name>pyridoxal 5'-phosphate</name>
        <dbReference type="ChEBI" id="CHEBI:597326"/>
    </cofactor>
</comment>
<accession>A0A1X7R085</accession>
<dbReference type="GO" id="GO:0006564">
    <property type="term" value="P:L-serine biosynthetic process"/>
    <property type="evidence" value="ECO:0007669"/>
    <property type="project" value="UniProtKB-KW"/>
</dbReference>
<keyword evidence="7" id="KW-0663">Pyridoxal phosphate</keyword>
<keyword evidence="6 12" id="KW-0808">Transferase</keyword>
<keyword evidence="4 12" id="KW-0032">Aminotransferase</keyword>